<evidence type="ECO:0000313" key="6">
    <source>
        <dbReference type="EMBL" id="KNC55183.1"/>
    </source>
</evidence>
<dbReference type="Pfam" id="PF00018">
    <property type="entry name" value="SH3_1"/>
    <property type="match status" value="1"/>
</dbReference>
<dbReference type="Gene3D" id="1.20.1270.60">
    <property type="entry name" value="Arfaptin homology (AH) domain/BAR domain"/>
    <property type="match status" value="1"/>
</dbReference>
<dbReference type="InterPro" id="IPR003124">
    <property type="entry name" value="WH2_dom"/>
</dbReference>
<dbReference type="InterPro" id="IPR036028">
    <property type="entry name" value="SH3-like_dom_sf"/>
</dbReference>
<dbReference type="PROSITE" id="PS51082">
    <property type="entry name" value="WH2"/>
    <property type="match status" value="1"/>
</dbReference>
<evidence type="ECO:0000256" key="3">
    <source>
        <dbReference type="SAM" id="MobiDB-lite"/>
    </source>
</evidence>
<sequence length="672" mass="71714">MARTAKHVVKRGHSVRKAMTKLRKAITAHASALSAAARLDTDLINVITIAMDSAHDQFDADDQESQHEAYDATRATRSTDSQGRLLDDVNAGLAHIAAVLDDASARKTSEAQVFATALVGRVESLLTALDEAQVRHKALLDDRYKALNSRVVSFVKEATKARKRLARFVRKYGSDPEELNTRRVAYEDLVVDTIHTEQNMLYAAKQAQEFAAKLLRSAIVAIRSIFTGFVDGLHAYLVTVRGVHLASAEALARSFPEWEYLTLAAHVLPPSAEAAISDPVSTAQLLPSGLDTLVEAAFPGVLIEPSSLSTQAALSTAEAEIDATDDVDAEAEAEAGATDDVDETWDSTTSALAEPVEDLLEGAALPDLGPASASSTDRILHLPLFQPVTMLYDYTAMTADELSFAAGEILMWNGAESSGWGYAMRPATAAEGFFPLNYADSAALRALPTPPPMPASRQAFPAHPQVFIFPDHDADRDADRAGPSASTASTTPAASGGATPPPLYSAMFPSGPRGSAAAASLPPLEIPQGMAVAEGVPSTPPVLNTRAELLRDIRAQRLGRVVLRAPAEPADEAASVEDVTPDTIAAPTRGDLLAQIRNGAALRRTHAPARVAASSSTTSSLLQDLRVAARDRRREAITRQLQDHVGASSSRHYDYLQRNSLPSWSSSDDESW</sequence>
<gene>
    <name evidence="6" type="ORF">AMSG_10799</name>
</gene>
<dbReference type="InterPro" id="IPR027267">
    <property type="entry name" value="AH/BAR_dom_sf"/>
</dbReference>
<feature type="region of interest" description="Disordered" evidence="3">
    <location>
        <begin position="473"/>
        <end position="520"/>
    </location>
</feature>
<dbReference type="EMBL" id="GL349496">
    <property type="protein sequence ID" value="KNC55183.1"/>
    <property type="molecule type" value="Genomic_DNA"/>
</dbReference>
<feature type="domain" description="WH2" evidence="5">
    <location>
        <begin position="588"/>
        <end position="605"/>
    </location>
</feature>
<dbReference type="AlphaFoldDB" id="A0A0L0DUM5"/>
<dbReference type="PROSITE" id="PS50002">
    <property type="entry name" value="SH3"/>
    <property type="match status" value="1"/>
</dbReference>
<feature type="compositionally biased region" description="Low complexity" evidence="3">
    <location>
        <begin position="509"/>
        <end position="520"/>
    </location>
</feature>
<dbReference type="SUPFAM" id="SSF50044">
    <property type="entry name" value="SH3-domain"/>
    <property type="match status" value="1"/>
</dbReference>
<evidence type="ECO:0000259" key="5">
    <source>
        <dbReference type="PROSITE" id="PS51082"/>
    </source>
</evidence>
<feature type="compositionally biased region" description="Basic and acidic residues" evidence="3">
    <location>
        <begin position="58"/>
        <end position="71"/>
    </location>
</feature>
<feature type="compositionally biased region" description="Low complexity" evidence="3">
    <location>
        <begin position="481"/>
        <end position="498"/>
    </location>
</feature>
<feature type="domain" description="SH3" evidence="4">
    <location>
        <begin position="383"/>
        <end position="444"/>
    </location>
</feature>
<proteinExistence type="predicted"/>
<evidence type="ECO:0008006" key="8">
    <source>
        <dbReference type="Google" id="ProtNLM"/>
    </source>
</evidence>
<dbReference type="SMART" id="SM00326">
    <property type="entry name" value="SH3"/>
    <property type="match status" value="1"/>
</dbReference>
<protein>
    <recommendedName>
        <fullName evidence="8">SH3 domain-containing protein</fullName>
    </recommendedName>
</protein>
<keyword evidence="1 2" id="KW-0728">SH3 domain</keyword>
<dbReference type="Proteomes" id="UP000054408">
    <property type="component" value="Unassembled WGS sequence"/>
</dbReference>
<evidence type="ECO:0000256" key="1">
    <source>
        <dbReference type="ARBA" id="ARBA00022443"/>
    </source>
</evidence>
<dbReference type="GeneID" id="25568935"/>
<evidence type="ECO:0000256" key="2">
    <source>
        <dbReference type="PROSITE-ProRule" id="PRU00192"/>
    </source>
</evidence>
<evidence type="ECO:0000259" key="4">
    <source>
        <dbReference type="PROSITE" id="PS50002"/>
    </source>
</evidence>
<dbReference type="RefSeq" id="XP_013753235.1">
    <property type="nucleotide sequence ID" value="XM_013897781.1"/>
</dbReference>
<dbReference type="Gene3D" id="2.30.30.40">
    <property type="entry name" value="SH3 Domains"/>
    <property type="match status" value="1"/>
</dbReference>
<evidence type="ECO:0000313" key="7">
    <source>
        <dbReference type="Proteomes" id="UP000054408"/>
    </source>
</evidence>
<reference evidence="6 7" key="1">
    <citation type="submission" date="2010-05" db="EMBL/GenBank/DDBJ databases">
        <title>The Genome Sequence of Thecamonas trahens ATCC 50062.</title>
        <authorList>
            <consortium name="The Broad Institute Genome Sequencing Platform"/>
            <person name="Russ C."/>
            <person name="Cuomo C."/>
            <person name="Shea T."/>
            <person name="Young S.K."/>
            <person name="Zeng Q."/>
            <person name="Koehrsen M."/>
            <person name="Haas B."/>
            <person name="Borodovsky M."/>
            <person name="Guigo R."/>
            <person name="Alvarado L."/>
            <person name="Berlin A."/>
            <person name="Bochicchio J."/>
            <person name="Borenstein D."/>
            <person name="Chapman S."/>
            <person name="Chen Z."/>
            <person name="Freedman E."/>
            <person name="Gellesch M."/>
            <person name="Goldberg J."/>
            <person name="Griggs A."/>
            <person name="Gujja S."/>
            <person name="Heilman E."/>
            <person name="Heiman D."/>
            <person name="Hepburn T."/>
            <person name="Howarth C."/>
            <person name="Jen D."/>
            <person name="Larson L."/>
            <person name="Mehta T."/>
            <person name="Park D."/>
            <person name="Pearson M."/>
            <person name="Roberts A."/>
            <person name="Saif S."/>
            <person name="Shenoy N."/>
            <person name="Sisk P."/>
            <person name="Stolte C."/>
            <person name="Sykes S."/>
            <person name="Thomson T."/>
            <person name="Walk T."/>
            <person name="White J."/>
            <person name="Yandava C."/>
            <person name="Burger G."/>
            <person name="Gray M.W."/>
            <person name="Holland P.W.H."/>
            <person name="King N."/>
            <person name="Lang F.B.F."/>
            <person name="Roger A.J."/>
            <person name="Ruiz-Trillo I."/>
            <person name="Lander E."/>
            <person name="Nusbaum C."/>
        </authorList>
    </citation>
    <scope>NUCLEOTIDE SEQUENCE [LARGE SCALE GENOMIC DNA]</scope>
    <source>
        <strain evidence="6 7">ATCC 50062</strain>
    </source>
</reference>
<name>A0A0L0DUM5_THETB</name>
<accession>A0A0L0DUM5</accession>
<dbReference type="InterPro" id="IPR001452">
    <property type="entry name" value="SH3_domain"/>
</dbReference>
<keyword evidence="7" id="KW-1185">Reference proteome</keyword>
<feature type="region of interest" description="Disordered" evidence="3">
    <location>
        <begin position="58"/>
        <end position="78"/>
    </location>
</feature>
<dbReference type="GO" id="GO:0003779">
    <property type="term" value="F:actin binding"/>
    <property type="evidence" value="ECO:0007669"/>
    <property type="project" value="InterPro"/>
</dbReference>
<organism evidence="6 7">
    <name type="scientific">Thecamonas trahens ATCC 50062</name>
    <dbReference type="NCBI Taxonomy" id="461836"/>
    <lineage>
        <taxon>Eukaryota</taxon>
        <taxon>Apusozoa</taxon>
        <taxon>Apusomonadida</taxon>
        <taxon>Apusomonadidae</taxon>
        <taxon>Thecamonas</taxon>
    </lineage>
</organism>